<evidence type="ECO:0000256" key="10">
    <source>
        <dbReference type="ARBA" id="ARBA00022837"/>
    </source>
</evidence>
<evidence type="ECO:0000259" key="17">
    <source>
        <dbReference type="PROSITE" id="PS50873"/>
    </source>
</evidence>
<dbReference type="EMBL" id="JBCGBO010000006">
    <property type="protein sequence ID" value="KAK9193643.1"/>
    <property type="molecule type" value="Genomic_DNA"/>
</dbReference>
<name>A0AAP0M0Z6_9ROSI</name>
<evidence type="ECO:0000256" key="8">
    <source>
        <dbReference type="ARBA" id="ARBA00022723"/>
    </source>
</evidence>
<keyword evidence="19" id="KW-1185">Reference proteome</keyword>
<gene>
    <name evidence="18" type="ORF">WN944_004340</name>
</gene>
<dbReference type="PROSITE" id="PS50873">
    <property type="entry name" value="PEROXIDASE_4"/>
    <property type="match status" value="1"/>
</dbReference>
<reference evidence="18 19" key="1">
    <citation type="submission" date="2024-05" db="EMBL/GenBank/DDBJ databases">
        <title>Haplotype-resolved chromosome-level genome assembly of Huyou (Citrus changshanensis).</title>
        <authorList>
            <person name="Miao C."/>
            <person name="Chen W."/>
            <person name="Wu Y."/>
            <person name="Wang L."/>
            <person name="Zhao S."/>
            <person name="Grierson D."/>
            <person name="Xu C."/>
            <person name="Chen K."/>
        </authorList>
    </citation>
    <scope>NUCLEOTIDE SEQUENCE [LARGE SCALE GENOMIC DNA]</scope>
    <source>
        <strain evidence="18">01-14</strain>
        <tissue evidence="18">Leaf</tissue>
    </source>
</reference>
<dbReference type="GO" id="GO:0042744">
    <property type="term" value="P:hydrogen peroxide catabolic process"/>
    <property type="evidence" value="ECO:0007669"/>
    <property type="project" value="UniProtKB-KW"/>
</dbReference>
<dbReference type="GO" id="GO:0020037">
    <property type="term" value="F:heme binding"/>
    <property type="evidence" value="ECO:0007669"/>
    <property type="project" value="InterPro"/>
</dbReference>
<evidence type="ECO:0000256" key="16">
    <source>
        <dbReference type="RuleBase" id="RU004241"/>
    </source>
</evidence>
<comment type="function">
    <text evidence="3">Removal of H(2)O(2), oxidation of toxic reductants, biosynthesis and degradation of lignin, suberization, auxin catabolism, response to environmental stresses such as wounding, pathogen attack and oxidative stress. These functions might be dependent on each isozyme/isoform in each plant tissue.</text>
</comment>
<keyword evidence="7" id="KW-0349">Heme</keyword>
<dbReference type="GO" id="GO:0046872">
    <property type="term" value="F:metal ion binding"/>
    <property type="evidence" value="ECO:0007669"/>
    <property type="project" value="UniProtKB-KW"/>
</dbReference>
<dbReference type="GO" id="GO:0006979">
    <property type="term" value="P:response to oxidative stress"/>
    <property type="evidence" value="ECO:0007669"/>
    <property type="project" value="InterPro"/>
</dbReference>
<evidence type="ECO:0000256" key="2">
    <source>
        <dbReference type="ARBA" id="ARBA00001970"/>
    </source>
</evidence>
<evidence type="ECO:0000256" key="4">
    <source>
        <dbReference type="ARBA" id="ARBA00012313"/>
    </source>
</evidence>
<keyword evidence="5" id="KW-0964">Secreted</keyword>
<keyword evidence="11" id="KW-0560">Oxidoreductase</keyword>
<comment type="similarity">
    <text evidence="16">Belongs to the peroxidase family.</text>
</comment>
<evidence type="ECO:0000256" key="5">
    <source>
        <dbReference type="ARBA" id="ARBA00022525"/>
    </source>
</evidence>
<evidence type="ECO:0000313" key="19">
    <source>
        <dbReference type="Proteomes" id="UP001428341"/>
    </source>
</evidence>
<feature type="domain" description="Plant heme peroxidase family profile" evidence="17">
    <location>
        <begin position="20"/>
        <end position="64"/>
    </location>
</feature>
<keyword evidence="10 15" id="KW-0106">Calcium</keyword>
<evidence type="ECO:0000256" key="9">
    <source>
        <dbReference type="ARBA" id="ARBA00022729"/>
    </source>
</evidence>
<comment type="cofactor">
    <cofactor evidence="15">
        <name>Ca(2+)</name>
        <dbReference type="ChEBI" id="CHEBI:29108"/>
    </cofactor>
    <text evidence="15">Binds 2 calcium ions per subunit.</text>
</comment>
<evidence type="ECO:0000256" key="3">
    <source>
        <dbReference type="ARBA" id="ARBA00002322"/>
    </source>
</evidence>
<evidence type="ECO:0000256" key="14">
    <source>
        <dbReference type="ARBA" id="ARBA00023324"/>
    </source>
</evidence>
<dbReference type="InterPro" id="IPR000823">
    <property type="entry name" value="Peroxidase_pln"/>
</dbReference>
<keyword evidence="6" id="KW-0575">Peroxidase</keyword>
<keyword evidence="12" id="KW-0408">Iron</keyword>
<evidence type="ECO:0000256" key="13">
    <source>
        <dbReference type="ARBA" id="ARBA00023180"/>
    </source>
</evidence>
<feature type="binding site" evidence="15">
    <location>
        <position position="20"/>
    </location>
    <ligand>
        <name>Ca(2+)</name>
        <dbReference type="ChEBI" id="CHEBI:29108"/>
        <label>1</label>
    </ligand>
</feature>
<evidence type="ECO:0000313" key="18">
    <source>
        <dbReference type="EMBL" id="KAK9193643.1"/>
    </source>
</evidence>
<dbReference type="InterPro" id="IPR010255">
    <property type="entry name" value="Haem_peroxidase_sf"/>
</dbReference>
<dbReference type="GO" id="GO:0140825">
    <property type="term" value="F:lactoperoxidase activity"/>
    <property type="evidence" value="ECO:0007669"/>
    <property type="project" value="UniProtKB-EC"/>
</dbReference>
<accession>A0AAP0M0Z6</accession>
<evidence type="ECO:0000256" key="11">
    <source>
        <dbReference type="ARBA" id="ARBA00023002"/>
    </source>
</evidence>
<protein>
    <recommendedName>
        <fullName evidence="4">peroxidase</fullName>
        <ecNumber evidence="4">1.11.1.7</ecNumber>
    </recommendedName>
</protein>
<comment type="caution">
    <text evidence="18">The sequence shown here is derived from an EMBL/GenBank/DDBJ whole genome shotgun (WGS) entry which is preliminary data.</text>
</comment>
<evidence type="ECO:0000256" key="15">
    <source>
        <dbReference type="PIRSR" id="PIRSR600823-3"/>
    </source>
</evidence>
<organism evidence="18 19">
    <name type="scientific">Citrus x changshan-huyou</name>
    <dbReference type="NCBI Taxonomy" id="2935761"/>
    <lineage>
        <taxon>Eukaryota</taxon>
        <taxon>Viridiplantae</taxon>
        <taxon>Streptophyta</taxon>
        <taxon>Embryophyta</taxon>
        <taxon>Tracheophyta</taxon>
        <taxon>Spermatophyta</taxon>
        <taxon>Magnoliopsida</taxon>
        <taxon>eudicotyledons</taxon>
        <taxon>Gunneridae</taxon>
        <taxon>Pentapetalae</taxon>
        <taxon>rosids</taxon>
        <taxon>malvids</taxon>
        <taxon>Sapindales</taxon>
        <taxon>Rutaceae</taxon>
        <taxon>Aurantioideae</taxon>
        <taxon>Citrus</taxon>
    </lineage>
</organism>
<dbReference type="Gene3D" id="1.10.520.10">
    <property type="match status" value="1"/>
</dbReference>
<dbReference type="PANTHER" id="PTHR31388:SF264">
    <property type="entry name" value="PEROXIDASE 59"/>
    <property type="match status" value="1"/>
</dbReference>
<dbReference type="Pfam" id="PF00141">
    <property type="entry name" value="peroxidase"/>
    <property type="match status" value="1"/>
</dbReference>
<feature type="binding site" evidence="15">
    <location>
        <position position="36"/>
    </location>
    <ligand>
        <name>Ca(2+)</name>
        <dbReference type="ChEBI" id="CHEBI:29108"/>
        <label>1</label>
    </ligand>
</feature>
<dbReference type="EC" id="1.11.1.7" evidence="4"/>
<dbReference type="Proteomes" id="UP001428341">
    <property type="component" value="Unassembled WGS sequence"/>
</dbReference>
<dbReference type="AlphaFoldDB" id="A0AAP0M0Z6"/>
<sequence>MANVYSKYWFRRCTPPLTWGCDASVLLDDAATFTGEKTALPDFNSGRGFEVIDTIKCQLESSCPASFHVLPS</sequence>
<feature type="binding site" evidence="15">
    <location>
        <position position="24"/>
    </location>
    <ligand>
        <name>Ca(2+)</name>
        <dbReference type="ChEBI" id="CHEBI:29108"/>
        <label>1</label>
    </ligand>
</feature>
<comment type="cofactor">
    <cofactor evidence="2">
        <name>heme b</name>
        <dbReference type="ChEBI" id="CHEBI:60344"/>
    </cofactor>
</comment>
<evidence type="ECO:0000256" key="12">
    <source>
        <dbReference type="ARBA" id="ARBA00023004"/>
    </source>
</evidence>
<dbReference type="PANTHER" id="PTHR31388">
    <property type="entry name" value="PEROXIDASE 72-RELATED"/>
    <property type="match status" value="1"/>
</dbReference>
<evidence type="ECO:0000256" key="7">
    <source>
        <dbReference type="ARBA" id="ARBA00022617"/>
    </source>
</evidence>
<keyword evidence="14" id="KW-0376">Hydrogen peroxide</keyword>
<dbReference type="SUPFAM" id="SSF48113">
    <property type="entry name" value="Heme-dependent peroxidases"/>
    <property type="match status" value="1"/>
</dbReference>
<keyword evidence="9" id="KW-0732">Signal</keyword>
<evidence type="ECO:0000256" key="6">
    <source>
        <dbReference type="ARBA" id="ARBA00022559"/>
    </source>
</evidence>
<comment type="catalytic activity">
    <reaction evidence="1">
        <text>2 a phenolic donor + H2O2 = 2 a phenolic radical donor + 2 H2O</text>
        <dbReference type="Rhea" id="RHEA:56136"/>
        <dbReference type="ChEBI" id="CHEBI:15377"/>
        <dbReference type="ChEBI" id="CHEBI:16240"/>
        <dbReference type="ChEBI" id="CHEBI:139520"/>
        <dbReference type="ChEBI" id="CHEBI:139521"/>
        <dbReference type="EC" id="1.11.1.7"/>
    </reaction>
</comment>
<proteinExistence type="inferred from homology"/>
<dbReference type="InterPro" id="IPR002016">
    <property type="entry name" value="Haem_peroxidase"/>
</dbReference>
<keyword evidence="8 15" id="KW-0479">Metal-binding</keyword>
<evidence type="ECO:0000256" key="1">
    <source>
        <dbReference type="ARBA" id="ARBA00000189"/>
    </source>
</evidence>
<feature type="binding site" evidence="15">
    <location>
        <position position="22"/>
    </location>
    <ligand>
        <name>Ca(2+)</name>
        <dbReference type="ChEBI" id="CHEBI:29108"/>
        <label>1</label>
    </ligand>
</feature>
<keyword evidence="13" id="KW-0325">Glycoprotein</keyword>